<protein>
    <submittedName>
        <fullName evidence="3">DUF4389 domain-containing protein</fullName>
    </submittedName>
</protein>
<sequence>MNQVKKLLSVVTDKALRFIIARKNVGVRLVFTLFFTLVCGMLSFAILALAFLQFVCLLITMQQNEAIKGLSHKLTAYTYKVLRYITLTENLRPYPFSPFPSEMEPAEVVDLSAPVPEKDAFTADTDSAPAADADKAEEKAADDATADSEPIIPDHKES</sequence>
<dbReference type="AlphaFoldDB" id="A0A401FSD6"/>
<dbReference type="OrthoDB" id="5458236at2"/>
<evidence type="ECO:0000256" key="2">
    <source>
        <dbReference type="SAM" id="Phobius"/>
    </source>
</evidence>
<feature type="region of interest" description="Disordered" evidence="1">
    <location>
        <begin position="119"/>
        <end position="158"/>
    </location>
</feature>
<feature type="compositionally biased region" description="Basic and acidic residues" evidence="1">
    <location>
        <begin position="132"/>
        <end position="142"/>
    </location>
</feature>
<keyword evidence="2" id="KW-0472">Membrane</keyword>
<evidence type="ECO:0000313" key="4">
    <source>
        <dbReference type="Proteomes" id="UP000288096"/>
    </source>
</evidence>
<keyword evidence="2" id="KW-1133">Transmembrane helix</keyword>
<dbReference type="InterPro" id="IPR025498">
    <property type="entry name" value="DUF4389"/>
</dbReference>
<gene>
    <name evidence="3" type="ORF">DENIS_0834</name>
</gene>
<reference evidence="4" key="1">
    <citation type="submission" date="2017-11" db="EMBL/GenBank/DDBJ databases">
        <authorList>
            <person name="Watanabe M."/>
            <person name="Kojima H."/>
        </authorList>
    </citation>
    <scope>NUCLEOTIDE SEQUENCE [LARGE SCALE GENOMIC DNA]</scope>
    <source>
        <strain evidence="4">Tokyo 01</strain>
    </source>
</reference>
<keyword evidence="2" id="KW-0812">Transmembrane</keyword>
<evidence type="ECO:0000256" key="1">
    <source>
        <dbReference type="SAM" id="MobiDB-lite"/>
    </source>
</evidence>
<dbReference type="EMBL" id="BEXT01000001">
    <property type="protein sequence ID" value="GBC59892.1"/>
    <property type="molecule type" value="Genomic_DNA"/>
</dbReference>
<feature type="compositionally biased region" description="Low complexity" evidence="1">
    <location>
        <begin position="122"/>
        <end position="131"/>
    </location>
</feature>
<keyword evidence="4" id="KW-1185">Reference proteome</keyword>
<dbReference type="Proteomes" id="UP000288096">
    <property type="component" value="Unassembled WGS sequence"/>
</dbReference>
<dbReference type="RefSeq" id="WP_124327365.1">
    <property type="nucleotide sequence ID" value="NZ_BEXT01000001.1"/>
</dbReference>
<feature type="transmembrane region" description="Helical" evidence="2">
    <location>
        <begin position="33"/>
        <end position="59"/>
    </location>
</feature>
<proteinExistence type="predicted"/>
<evidence type="ECO:0000313" key="3">
    <source>
        <dbReference type="EMBL" id="GBC59892.1"/>
    </source>
</evidence>
<dbReference type="Pfam" id="PF14333">
    <property type="entry name" value="DUF4389"/>
    <property type="match status" value="1"/>
</dbReference>
<organism evidence="3 4">
    <name type="scientific">Desulfonema ishimotonii</name>
    <dbReference type="NCBI Taxonomy" id="45657"/>
    <lineage>
        <taxon>Bacteria</taxon>
        <taxon>Pseudomonadati</taxon>
        <taxon>Thermodesulfobacteriota</taxon>
        <taxon>Desulfobacteria</taxon>
        <taxon>Desulfobacterales</taxon>
        <taxon>Desulfococcaceae</taxon>
        <taxon>Desulfonema</taxon>
    </lineage>
</organism>
<reference evidence="4" key="2">
    <citation type="submission" date="2019-01" db="EMBL/GenBank/DDBJ databases">
        <title>Genome sequence of Desulfonema ishimotonii strain Tokyo 01.</title>
        <authorList>
            <person name="Fukui M."/>
        </authorList>
    </citation>
    <scope>NUCLEOTIDE SEQUENCE [LARGE SCALE GENOMIC DNA]</scope>
    <source>
        <strain evidence="4">Tokyo 01</strain>
    </source>
</reference>
<comment type="caution">
    <text evidence="3">The sequence shown here is derived from an EMBL/GenBank/DDBJ whole genome shotgun (WGS) entry which is preliminary data.</text>
</comment>
<name>A0A401FSD6_9BACT</name>
<accession>A0A401FSD6</accession>